<evidence type="ECO:0000313" key="3">
    <source>
        <dbReference type="Proteomes" id="UP000003178"/>
    </source>
</evidence>
<protein>
    <recommendedName>
        <fullName evidence="4">DUF2993 domain-containing protein</fullName>
    </recommendedName>
</protein>
<keyword evidence="1" id="KW-0472">Membrane</keyword>
<feature type="transmembrane region" description="Helical" evidence="1">
    <location>
        <begin position="7"/>
        <end position="26"/>
    </location>
</feature>
<evidence type="ECO:0000256" key="1">
    <source>
        <dbReference type="SAM" id="Phobius"/>
    </source>
</evidence>
<gene>
    <name evidence="2" type="ORF">CLOHIR_01384</name>
</gene>
<comment type="caution">
    <text evidence="2">The sequence shown here is derived from an EMBL/GenBank/DDBJ whole genome shotgun (WGS) entry which is preliminary data.</text>
</comment>
<dbReference type="RefSeq" id="WP_006440305.1">
    <property type="nucleotide sequence ID" value="NZ_DS995356.1"/>
</dbReference>
<organism evidence="2 3">
    <name type="scientific">Peptacetobacter hiranonis (strain DSM 13275 / JCM 10541 / KCTC 15199 / TO-931)</name>
    <name type="common">Clostridium hiranonis</name>
    <dbReference type="NCBI Taxonomy" id="500633"/>
    <lineage>
        <taxon>Bacteria</taxon>
        <taxon>Bacillati</taxon>
        <taxon>Bacillota</taxon>
        <taxon>Clostridia</taxon>
        <taxon>Peptostreptococcales</taxon>
        <taxon>Peptostreptococcaceae</taxon>
        <taxon>Peptacetobacter</taxon>
    </lineage>
</organism>
<dbReference type="OrthoDB" id="1756498at2"/>
<keyword evidence="3" id="KW-1185">Reference proteome</keyword>
<reference evidence="2 3" key="2">
    <citation type="submission" date="2008-10" db="EMBL/GenBank/DDBJ databases">
        <title>Draft genome sequence of Clostridium hiranonis (DSM 13275).</title>
        <authorList>
            <person name="Sudarsanam P."/>
            <person name="Ley R."/>
            <person name="Guruge J."/>
            <person name="Turnbaugh P.J."/>
            <person name="Mahowald M."/>
            <person name="Liep D."/>
            <person name="Gordon J."/>
        </authorList>
    </citation>
    <scope>NUCLEOTIDE SEQUENCE [LARGE SCALE GENOMIC DNA]</scope>
    <source>
        <strain evidence="2 3">DSM 13275</strain>
    </source>
</reference>
<proteinExistence type="predicted"/>
<keyword evidence="1" id="KW-1133">Transmembrane helix</keyword>
<sequence>MKKVLKILVGILVVIALAMGGVFYALQPEGGMSFDNTGNREITKEDIVKMGLLQSLKFSRETESFEGSINLTAEDVSNIVYTFMKNYEDDMMSNDIKIEDNKLMVTVPVEVEFLKTKATVSVVPSVENGSLVVTVDNIKVGKINVHGGLLAKIMASQKSEIPFEMRDRSIIIPPETLKPINLTGIKIENNEIKADMRVTLRDAMQCAYDILVQYGNSLKPAA</sequence>
<evidence type="ECO:0000313" key="2">
    <source>
        <dbReference type="EMBL" id="EEA85024.1"/>
    </source>
</evidence>
<keyword evidence="1" id="KW-0812">Transmembrane</keyword>
<dbReference type="AlphaFoldDB" id="B6FZT0"/>
<name>B6FZT0_PEPHT</name>
<dbReference type="Proteomes" id="UP000003178">
    <property type="component" value="Unassembled WGS sequence"/>
</dbReference>
<accession>B6FZT0</accession>
<reference evidence="2 3" key="1">
    <citation type="submission" date="2008-09" db="EMBL/GenBank/DDBJ databases">
        <authorList>
            <person name="Fulton L."/>
            <person name="Clifton S."/>
            <person name="Fulton B."/>
            <person name="Xu J."/>
            <person name="Minx P."/>
            <person name="Pepin K.H."/>
            <person name="Johnson M."/>
            <person name="Thiruvilangam P."/>
            <person name="Bhonagiri V."/>
            <person name="Nash W.E."/>
            <person name="Mardis E.R."/>
            <person name="Wilson R.K."/>
        </authorList>
    </citation>
    <scope>NUCLEOTIDE SEQUENCE [LARGE SCALE GENOMIC DNA]</scope>
    <source>
        <strain evidence="2 3">DSM 13275</strain>
    </source>
</reference>
<dbReference type="EMBL" id="ABWP01000058">
    <property type="protein sequence ID" value="EEA85024.1"/>
    <property type="molecule type" value="Genomic_DNA"/>
</dbReference>
<evidence type="ECO:0008006" key="4">
    <source>
        <dbReference type="Google" id="ProtNLM"/>
    </source>
</evidence>
<dbReference type="HOGENOM" id="CLU_1243537_0_0_9"/>